<dbReference type="AlphaFoldDB" id="A0A832M5I4"/>
<feature type="domain" description="Response regulatory" evidence="3">
    <location>
        <begin position="10"/>
        <end position="140"/>
    </location>
</feature>
<accession>A0A832M5I4</accession>
<evidence type="ECO:0000313" key="4">
    <source>
        <dbReference type="EMBL" id="HGW94326.1"/>
    </source>
</evidence>
<feature type="compositionally biased region" description="Pro residues" evidence="2">
    <location>
        <begin position="266"/>
        <end position="277"/>
    </location>
</feature>
<organism evidence="4">
    <name type="scientific">Oscillatoriales cyanobacterium SpSt-402</name>
    <dbReference type="NCBI Taxonomy" id="2282168"/>
    <lineage>
        <taxon>Bacteria</taxon>
        <taxon>Bacillati</taxon>
        <taxon>Cyanobacteriota</taxon>
        <taxon>Cyanophyceae</taxon>
        <taxon>Oscillatoriophycideae</taxon>
        <taxon>Oscillatoriales</taxon>
    </lineage>
</organism>
<dbReference type="PANTHER" id="PTHR45566">
    <property type="entry name" value="HTH-TYPE TRANSCRIPTIONAL REGULATOR YHJB-RELATED"/>
    <property type="match status" value="1"/>
</dbReference>
<dbReference type="InterPro" id="IPR001789">
    <property type="entry name" value="Sig_transdc_resp-reg_receiver"/>
</dbReference>
<feature type="region of interest" description="Disordered" evidence="2">
    <location>
        <begin position="243"/>
        <end position="282"/>
    </location>
</feature>
<dbReference type="Pfam" id="PF12452">
    <property type="entry name" value="DUF3685"/>
    <property type="match status" value="1"/>
</dbReference>
<gene>
    <name evidence="4" type="ORF">ENR47_08610</name>
</gene>
<feature type="compositionally biased region" description="Low complexity" evidence="2">
    <location>
        <begin position="246"/>
        <end position="265"/>
    </location>
</feature>
<proteinExistence type="predicted"/>
<name>A0A832M5I4_9CYAN</name>
<dbReference type="InterPro" id="IPR022552">
    <property type="entry name" value="UPF_Ycf55"/>
</dbReference>
<dbReference type="PROSITE" id="PS50110">
    <property type="entry name" value="RESPONSE_REGULATORY"/>
    <property type="match status" value="1"/>
</dbReference>
<evidence type="ECO:0000256" key="2">
    <source>
        <dbReference type="SAM" id="MobiDB-lite"/>
    </source>
</evidence>
<comment type="caution">
    <text evidence="4">The sequence shown here is derived from an EMBL/GenBank/DDBJ whole genome shotgun (WGS) entry which is preliminary data.</text>
</comment>
<protein>
    <submittedName>
        <fullName evidence="4">DUF3685 domain-containing protein</fullName>
    </submittedName>
</protein>
<evidence type="ECO:0000259" key="3">
    <source>
        <dbReference type="PROSITE" id="PS50110"/>
    </source>
</evidence>
<dbReference type="Gene3D" id="3.40.50.2300">
    <property type="match status" value="1"/>
</dbReference>
<evidence type="ECO:0000256" key="1">
    <source>
        <dbReference type="PROSITE-ProRule" id="PRU00169"/>
    </source>
</evidence>
<dbReference type="EMBL" id="DSRD01000540">
    <property type="protein sequence ID" value="HGW94326.1"/>
    <property type="molecule type" value="Genomic_DNA"/>
</dbReference>
<comment type="caution">
    <text evidence="1">Lacks conserved residue(s) required for the propagation of feature annotation.</text>
</comment>
<dbReference type="InterPro" id="IPR051015">
    <property type="entry name" value="EvgA-like"/>
</dbReference>
<dbReference type="SUPFAM" id="SSF52172">
    <property type="entry name" value="CheY-like"/>
    <property type="match status" value="1"/>
</dbReference>
<reference evidence="4" key="1">
    <citation type="journal article" date="2020" name="mSystems">
        <title>Genome- and Community-Level Interaction Insights into Carbon Utilization and Element Cycling Functions of Hydrothermarchaeota in Hydrothermal Sediment.</title>
        <authorList>
            <person name="Zhou Z."/>
            <person name="Liu Y."/>
            <person name="Xu W."/>
            <person name="Pan J."/>
            <person name="Luo Z.H."/>
            <person name="Li M."/>
        </authorList>
    </citation>
    <scope>NUCLEOTIDE SEQUENCE [LARGE SCALE GENOMIC DNA]</scope>
    <source>
        <strain evidence="4">SpSt-402</strain>
    </source>
</reference>
<sequence length="627" mass="69595">MISQSPAQLNVMLIESDSQFRQGFADCLEQYAAVQIVLEADSDVVALRVLQQWLSQHPVEPSSKIPLDLIILSLDLPPAEAIAIALCQDLHRRYPTVPILTMSSTSPPELLSAAFQAGAMGYCRKDTVTSDWVLAIRQVAAGYPFWVQGMESMSQVLTSETAPLSATPAIRQSGTLAGIRRNLRQSGLAQIDAAIAQINAQLADPTLTLLDQLFLKGRRRELRTSRWVVNRLLTSTQERLGLAVEPSPAASRSSASPNSYASTPTNPLPPLSRPTPTPETDSPIEAVVLQPESTALRSIQASLFDTTFAKLQLGLRNLTDIPLEIDILRDDRKHELLSIVLRKLEEVLAELRFSQVEFAQLTDKQSLILQDVWQATTTDFFGRYSTLPLGDSPSDRLKQPPIEMVEVLLQDRSVVQAEILSKIPMVTDFLAHLLFQVPLMVDETTYDVGTVEAMTRMEALLQNLMIQIGNAVIQPLLNRFGNVVAVKQNFYDRRLLSTREIERFRNNLSWKYRVDRYFKEPTAIFESRYNLCVLGELGIVKTSIYSPRSQELDALSGVGLAVTLALEARDAIAPRFRSAISFVGSGVVYVLTEVIGRGIGLIGRGIIKGVGNVVQDTKFSRNTQRWR</sequence>
<dbReference type="GO" id="GO:0000160">
    <property type="term" value="P:phosphorelay signal transduction system"/>
    <property type="evidence" value="ECO:0007669"/>
    <property type="project" value="InterPro"/>
</dbReference>
<dbReference type="InterPro" id="IPR011006">
    <property type="entry name" value="CheY-like_superfamily"/>
</dbReference>
<dbReference type="PANTHER" id="PTHR45566:SF1">
    <property type="entry name" value="HTH-TYPE TRANSCRIPTIONAL REGULATOR YHJB-RELATED"/>
    <property type="match status" value="1"/>
</dbReference>